<sequence length="54" mass="5342">PPRAHWAGTAADTPSLLPTLAAPGLPKTAPAAKTPSPTWARGVAEAQQAAMGPS</sequence>
<comment type="caution">
    <text evidence="2">The sequence shown here is derived from an EMBL/GenBank/DDBJ whole genome shotgun (WGS) entry which is preliminary data.</text>
</comment>
<feature type="compositionally biased region" description="Low complexity" evidence="1">
    <location>
        <begin position="9"/>
        <end position="38"/>
    </location>
</feature>
<evidence type="ECO:0000256" key="1">
    <source>
        <dbReference type="SAM" id="MobiDB-lite"/>
    </source>
</evidence>
<feature type="region of interest" description="Disordered" evidence="1">
    <location>
        <begin position="1"/>
        <end position="54"/>
    </location>
</feature>
<gene>
    <name evidence="2" type="ORF">Tci_921760</name>
</gene>
<dbReference type="AlphaFoldDB" id="A0A699WY59"/>
<evidence type="ECO:0000313" key="2">
    <source>
        <dbReference type="EMBL" id="GFD49791.1"/>
    </source>
</evidence>
<reference evidence="2" key="1">
    <citation type="journal article" date="2019" name="Sci. Rep.">
        <title>Draft genome of Tanacetum cinerariifolium, the natural source of mosquito coil.</title>
        <authorList>
            <person name="Yamashiro T."/>
            <person name="Shiraishi A."/>
            <person name="Satake H."/>
            <person name="Nakayama K."/>
        </authorList>
    </citation>
    <scope>NUCLEOTIDE SEQUENCE</scope>
</reference>
<accession>A0A699WY59</accession>
<feature type="non-terminal residue" evidence="2">
    <location>
        <position position="1"/>
    </location>
</feature>
<name>A0A699WY59_TANCI</name>
<dbReference type="EMBL" id="BKCJ011747533">
    <property type="protein sequence ID" value="GFD49791.1"/>
    <property type="molecule type" value="Genomic_DNA"/>
</dbReference>
<proteinExistence type="predicted"/>
<organism evidence="2">
    <name type="scientific">Tanacetum cinerariifolium</name>
    <name type="common">Dalmatian daisy</name>
    <name type="synonym">Chrysanthemum cinerariifolium</name>
    <dbReference type="NCBI Taxonomy" id="118510"/>
    <lineage>
        <taxon>Eukaryota</taxon>
        <taxon>Viridiplantae</taxon>
        <taxon>Streptophyta</taxon>
        <taxon>Embryophyta</taxon>
        <taxon>Tracheophyta</taxon>
        <taxon>Spermatophyta</taxon>
        <taxon>Magnoliopsida</taxon>
        <taxon>eudicotyledons</taxon>
        <taxon>Gunneridae</taxon>
        <taxon>Pentapetalae</taxon>
        <taxon>asterids</taxon>
        <taxon>campanulids</taxon>
        <taxon>Asterales</taxon>
        <taxon>Asteraceae</taxon>
        <taxon>Asteroideae</taxon>
        <taxon>Anthemideae</taxon>
        <taxon>Anthemidinae</taxon>
        <taxon>Tanacetum</taxon>
    </lineage>
</organism>
<protein>
    <submittedName>
        <fullName evidence="2">Uncharacterized protein</fullName>
    </submittedName>
</protein>